<accession>A0ABV2D656</accession>
<feature type="domain" description="Transglycosylase SLT" evidence="2">
    <location>
        <begin position="89"/>
        <end position="163"/>
    </location>
</feature>
<name>A0ABV2D656_9HYPH</name>
<comment type="similarity">
    <text evidence="1">Belongs to the virb1 family.</text>
</comment>
<evidence type="ECO:0000313" key="4">
    <source>
        <dbReference type="Proteomes" id="UP001548832"/>
    </source>
</evidence>
<dbReference type="Proteomes" id="UP001548832">
    <property type="component" value="Unassembled WGS sequence"/>
</dbReference>
<dbReference type="EMBL" id="JBEWSZ010000001">
    <property type="protein sequence ID" value="MET2825513.1"/>
    <property type="molecule type" value="Genomic_DNA"/>
</dbReference>
<gene>
    <name evidence="3" type="ORF">ABVQ20_00820</name>
</gene>
<dbReference type="InterPro" id="IPR023346">
    <property type="entry name" value="Lysozyme-like_dom_sf"/>
</dbReference>
<reference evidence="3 4" key="1">
    <citation type="submission" date="2024-06" db="EMBL/GenBank/DDBJ databases">
        <authorList>
            <person name="Kim D.-U."/>
        </authorList>
    </citation>
    <scope>NUCLEOTIDE SEQUENCE [LARGE SCALE GENOMIC DNA]</scope>
    <source>
        <strain evidence="3 4">KACC15460</strain>
    </source>
</reference>
<dbReference type="Pfam" id="PF01464">
    <property type="entry name" value="SLT"/>
    <property type="match status" value="1"/>
</dbReference>
<dbReference type="SUPFAM" id="SSF53955">
    <property type="entry name" value="Lysozyme-like"/>
    <property type="match status" value="1"/>
</dbReference>
<sequence length="212" mass="23080">MAPPIEARPSCTAQWLAHGHTNQPEAQAFAKKCLEAQGVVARQFDDKAIARKMTALIDADHPLTALEPSDIGEFCPGYLRQDREGRAVFWRTLLAALVHAESVNNSAAAFWEEDQGQYSIGLMQLSLADEPRYKCGFKSEAEITDPDRNLVCGIKVMTILVSADGAIGGGAGHEMKGAAAYWQNLRQPLPVRIQLIKATRAIDMCKGDGRSS</sequence>
<evidence type="ECO:0000256" key="1">
    <source>
        <dbReference type="ARBA" id="ARBA00009387"/>
    </source>
</evidence>
<protein>
    <submittedName>
        <fullName evidence="3">Transglycosylase SLT domain-containing protein</fullName>
    </submittedName>
</protein>
<comment type="caution">
    <text evidence="3">The sequence shown here is derived from an EMBL/GenBank/DDBJ whole genome shotgun (WGS) entry which is preliminary data.</text>
</comment>
<dbReference type="RefSeq" id="WP_354457607.1">
    <property type="nucleotide sequence ID" value="NZ_JBEWSZ010000001.1"/>
</dbReference>
<evidence type="ECO:0000313" key="3">
    <source>
        <dbReference type="EMBL" id="MET2825513.1"/>
    </source>
</evidence>
<dbReference type="InterPro" id="IPR008258">
    <property type="entry name" value="Transglycosylase_SLT_dom_1"/>
</dbReference>
<organism evidence="3 4">
    <name type="scientific">Mesorhizobium shangrilense</name>
    <dbReference type="NCBI Taxonomy" id="460060"/>
    <lineage>
        <taxon>Bacteria</taxon>
        <taxon>Pseudomonadati</taxon>
        <taxon>Pseudomonadota</taxon>
        <taxon>Alphaproteobacteria</taxon>
        <taxon>Hyphomicrobiales</taxon>
        <taxon>Phyllobacteriaceae</taxon>
        <taxon>Mesorhizobium</taxon>
    </lineage>
</organism>
<evidence type="ECO:0000259" key="2">
    <source>
        <dbReference type="Pfam" id="PF01464"/>
    </source>
</evidence>
<keyword evidence="4" id="KW-1185">Reference proteome</keyword>
<proteinExistence type="inferred from homology"/>